<dbReference type="Gene3D" id="3.30.260.10">
    <property type="entry name" value="TCP-1-like chaperonin intermediate domain"/>
    <property type="match status" value="1"/>
</dbReference>
<dbReference type="Gene3D" id="1.10.560.10">
    <property type="entry name" value="GroEL-like equatorial domain"/>
    <property type="match status" value="1"/>
</dbReference>
<dbReference type="PROSITE" id="PS00995">
    <property type="entry name" value="TCP1_3"/>
    <property type="match status" value="1"/>
</dbReference>
<reference evidence="6 7" key="1">
    <citation type="journal article" date="2021" name="Elife">
        <title>Chloroplast acquisition without the gene transfer in kleptoplastic sea slugs, Plakobranchus ocellatus.</title>
        <authorList>
            <person name="Maeda T."/>
            <person name="Takahashi S."/>
            <person name="Yoshida T."/>
            <person name="Shimamura S."/>
            <person name="Takaki Y."/>
            <person name="Nagai Y."/>
            <person name="Toyoda A."/>
            <person name="Suzuki Y."/>
            <person name="Arimoto A."/>
            <person name="Ishii H."/>
            <person name="Satoh N."/>
            <person name="Nishiyama T."/>
            <person name="Hasebe M."/>
            <person name="Maruyama T."/>
            <person name="Minagawa J."/>
            <person name="Obokata J."/>
            <person name="Shigenobu S."/>
        </authorList>
    </citation>
    <scope>NUCLEOTIDE SEQUENCE [LARGE SCALE GENOMIC DNA]</scope>
</reference>
<dbReference type="GO" id="GO:0051082">
    <property type="term" value="F:unfolded protein binding"/>
    <property type="evidence" value="ECO:0007669"/>
    <property type="project" value="InterPro"/>
</dbReference>
<keyword evidence="4 5" id="KW-0143">Chaperone</keyword>
<dbReference type="Proteomes" id="UP000762676">
    <property type="component" value="Unassembled WGS sequence"/>
</dbReference>
<dbReference type="PROSITE" id="PS00751">
    <property type="entry name" value="TCP1_2"/>
    <property type="match status" value="1"/>
</dbReference>
<keyword evidence="7" id="KW-1185">Reference proteome</keyword>
<evidence type="ECO:0000256" key="4">
    <source>
        <dbReference type="ARBA" id="ARBA00023186"/>
    </source>
</evidence>
<dbReference type="PANTHER" id="PTHR11353">
    <property type="entry name" value="CHAPERONIN"/>
    <property type="match status" value="1"/>
</dbReference>
<evidence type="ECO:0000256" key="1">
    <source>
        <dbReference type="ARBA" id="ARBA00008020"/>
    </source>
</evidence>
<name>A0AAV4GF19_9GAST</name>
<evidence type="ECO:0000256" key="3">
    <source>
        <dbReference type="ARBA" id="ARBA00022840"/>
    </source>
</evidence>
<evidence type="ECO:0000256" key="2">
    <source>
        <dbReference type="ARBA" id="ARBA00022741"/>
    </source>
</evidence>
<dbReference type="PRINTS" id="PR00304">
    <property type="entry name" value="TCOMPLEXTCP1"/>
</dbReference>
<keyword evidence="3 5" id="KW-0067">ATP-binding</keyword>
<gene>
    <name evidence="6" type="ORF">ElyMa_002414300</name>
</gene>
<accession>A0AAV4GF19</accession>
<dbReference type="InterPro" id="IPR017998">
    <property type="entry name" value="Chaperone_TCP-1"/>
</dbReference>
<dbReference type="AlphaFoldDB" id="A0AAV4GF19"/>
<dbReference type="GO" id="GO:0005524">
    <property type="term" value="F:ATP binding"/>
    <property type="evidence" value="ECO:0007669"/>
    <property type="project" value="UniProtKB-KW"/>
</dbReference>
<dbReference type="GO" id="GO:0016887">
    <property type="term" value="F:ATP hydrolysis activity"/>
    <property type="evidence" value="ECO:0007669"/>
    <property type="project" value="InterPro"/>
</dbReference>
<comment type="caution">
    <text evidence="6">The sequence shown here is derived from an EMBL/GenBank/DDBJ whole genome shotgun (WGS) entry which is preliminary data.</text>
</comment>
<dbReference type="SUPFAM" id="SSF48592">
    <property type="entry name" value="GroEL equatorial domain-like"/>
    <property type="match status" value="1"/>
</dbReference>
<dbReference type="EMBL" id="BMAT01004936">
    <property type="protein sequence ID" value="GFR84267.1"/>
    <property type="molecule type" value="Genomic_DNA"/>
</dbReference>
<dbReference type="InterPro" id="IPR002423">
    <property type="entry name" value="Cpn60/GroEL/TCP-1"/>
</dbReference>
<dbReference type="Pfam" id="PF00118">
    <property type="entry name" value="Cpn60_TCP1"/>
    <property type="match status" value="1"/>
</dbReference>
<dbReference type="InterPro" id="IPR002194">
    <property type="entry name" value="Chaperonin_TCP-1_CS"/>
</dbReference>
<organism evidence="6 7">
    <name type="scientific">Elysia marginata</name>
    <dbReference type="NCBI Taxonomy" id="1093978"/>
    <lineage>
        <taxon>Eukaryota</taxon>
        <taxon>Metazoa</taxon>
        <taxon>Spiralia</taxon>
        <taxon>Lophotrochozoa</taxon>
        <taxon>Mollusca</taxon>
        <taxon>Gastropoda</taxon>
        <taxon>Heterobranchia</taxon>
        <taxon>Euthyneura</taxon>
        <taxon>Panpulmonata</taxon>
        <taxon>Sacoglossa</taxon>
        <taxon>Placobranchoidea</taxon>
        <taxon>Plakobranchidae</taxon>
        <taxon>Elysia</taxon>
    </lineage>
</organism>
<evidence type="ECO:0000256" key="5">
    <source>
        <dbReference type="RuleBase" id="RU004187"/>
    </source>
</evidence>
<comment type="similarity">
    <text evidence="1 5">Belongs to the TCP-1 chaperonin family.</text>
</comment>
<dbReference type="InterPro" id="IPR027413">
    <property type="entry name" value="GROEL-like_equatorial_sf"/>
</dbReference>
<dbReference type="GO" id="GO:0140662">
    <property type="term" value="F:ATP-dependent protein folding chaperone"/>
    <property type="evidence" value="ECO:0007669"/>
    <property type="project" value="InterPro"/>
</dbReference>
<keyword evidence="2 5" id="KW-0547">Nucleotide-binding</keyword>
<dbReference type="PROSITE" id="PS00750">
    <property type="entry name" value="TCP1_1"/>
    <property type="match status" value="1"/>
</dbReference>
<evidence type="ECO:0000313" key="7">
    <source>
        <dbReference type="Proteomes" id="UP000762676"/>
    </source>
</evidence>
<dbReference type="InterPro" id="IPR027410">
    <property type="entry name" value="TCP-1-like_intermed_sf"/>
</dbReference>
<proteinExistence type="inferred from homology"/>
<sequence>MPETLYFGGKITILGACPQTPLDRLPPSVVAVKFRQFHDASNAGLRNEAVADAIRTALGPRGMDKMIQAENGDVTITNDGATILKQMQVLHPAAKMLVELSKAQDIEAGDGTTSVVVLAGSLLDASANLLARGIHPTAISEAFQGAAQKSTEILESLVTPLDLNDRESLLKSASTSLNSKTQIPVTNGISRRHIGVGWDCKRPLV</sequence>
<protein>
    <submittedName>
        <fullName evidence="6">T-complex protein 1 subunit delta</fullName>
    </submittedName>
</protein>
<evidence type="ECO:0000313" key="6">
    <source>
        <dbReference type="EMBL" id="GFR84267.1"/>
    </source>
</evidence>